<comment type="caution">
    <text evidence="2">The sequence shown here is derived from an EMBL/GenBank/DDBJ whole genome shotgun (WGS) entry which is preliminary data.</text>
</comment>
<evidence type="ECO:0000313" key="3">
    <source>
        <dbReference type="Proteomes" id="UP001627154"/>
    </source>
</evidence>
<keyword evidence="3" id="KW-1185">Reference proteome</keyword>
<name>A0ABD2X535_9HYME</name>
<dbReference type="EMBL" id="JBJJXI010000051">
    <property type="protein sequence ID" value="KAL3400502.1"/>
    <property type="molecule type" value="Genomic_DNA"/>
</dbReference>
<protein>
    <submittedName>
        <fullName evidence="2">Uncharacterized protein</fullName>
    </submittedName>
</protein>
<keyword evidence="1" id="KW-0812">Transmembrane</keyword>
<feature type="transmembrane region" description="Helical" evidence="1">
    <location>
        <begin position="72"/>
        <end position="96"/>
    </location>
</feature>
<dbReference type="AlphaFoldDB" id="A0ABD2X535"/>
<proteinExistence type="predicted"/>
<sequence length="140" mass="16241">MDLAYTLSHQHNFSCAPAPAAAVPAPRANTKRQYDKRYIYTRLIRRRAHSLTHVLFHQRTAAHPTTWRRMKFLLASLPGLFFLSFLFFLSLLTFILDVDFKGPSSLRDLQFNWSCCSETNSSIELEQDSIDLYEQIEKGL</sequence>
<accession>A0ABD2X535</accession>
<evidence type="ECO:0000256" key="1">
    <source>
        <dbReference type="SAM" id="Phobius"/>
    </source>
</evidence>
<reference evidence="2 3" key="1">
    <citation type="journal article" date="2024" name="bioRxiv">
        <title>A reference genome for Trichogramma kaykai: A tiny desert-dwelling parasitoid wasp with competing sex-ratio distorters.</title>
        <authorList>
            <person name="Culotta J."/>
            <person name="Lindsey A.R."/>
        </authorList>
    </citation>
    <scope>NUCLEOTIDE SEQUENCE [LARGE SCALE GENOMIC DNA]</scope>
    <source>
        <strain evidence="2 3">KSX58</strain>
    </source>
</reference>
<evidence type="ECO:0000313" key="2">
    <source>
        <dbReference type="EMBL" id="KAL3400502.1"/>
    </source>
</evidence>
<gene>
    <name evidence="2" type="ORF">TKK_006353</name>
</gene>
<organism evidence="2 3">
    <name type="scientific">Trichogramma kaykai</name>
    <dbReference type="NCBI Taxonomy" id="54128"/>
    <lineage>
        <taxon>Eukaryota</taxon>
        <taxon>Metazoa</taxon>
        <taxon>Ecdysozoa</taxon>
        <taxon>Arthropoda</taxon>
        <taxon>Hexapoda</taxon>
        <taxon>Insecta</taxon>
        <taxon>Pterygota</taxon>
        <taxon>Neoptera</taxon>
        <taxon>Endopterygota</taxon>
        <taxon>Hymenoptera</taxon>
        <taxon>Apocrita</taxon>
        <taxon>Proctotrupomorpha</taxon>
        <taxon>Chalcidoidea</taxon>
        <taxon>Trichogrammatidae</taxon>
        <taxon>Trichogramma</taxon>
    </lineage>
</organism>
<keyword evidence="1" id="KW-0472">Membrane</keyword>
<dbReference type="Proteomes" id="UP001627154">
    <property type="component" value="Unassembled WGS sequence"/>
</dbReference>
<keyword evidence="1" id="KW-1133">Transmembrane helix</keyword>